<dbReference type="InterPro" id="IPR051916">
    <property type="entry name" value="GPI-anchor_lipid_remodeler"/>
</dbReference>
<feature type="domain" description="Endonuclease/exonuclease/phosphatase" evidence="1">
    <location>
        <begin position="29"/>
        <end position="307"/>
    </location>
</feature>
<dbReference type="GO" id="GO:0016020">
    <property type="term" value="C:membrane"/>
    <property type="evidence" value="ECO:0007669"/>
    <property type="project" value="GOC"/>
</dbReference>
<dbReference type="RefSeq" id="WP_265675501.1">
    <property type="nucleotide sequence ID" value="NZ_JAKRRY010000016.1"/>
</dbReference>
<dbReference type="EMBL" id="JAKRRY010000016">
    <property type="protein sequence ID" value="MCW8346967.1"/>
    <property type="molecule type" value="Genomic_DNA"/>
</dbReference>
<proteinExistence type="predicted"/>
<name>A0A9X3CNW3_9VIBR</name>
<reference evidence="2" key="1">
    <citation type="submission" date="2022-02" db="EMBL/GenBank/DDBJ databases">
        <title>Vibrio sp. nov, a new bacterium isolated from seawater.</title>
        <authorList>
            <person name="Yuan Y."/>
        </authorList>
    </citation>
    <scope>NUCLEOTIDE SEQUENCE</scope>
    <source>
        <strain evidence="2">ZSDZ65</strain>
    </source>
</reference>
<evidence type="ECO:0000313" key="2">
    <source>
        <dbReference type="EMBL" id="MCW8346967.1"/>
    </source>
</evidence>
<evidence type="ECO:0000259" key="1">
    <source>
        <dbReference type="Pfam" id="PF03372"/>
    </source>
</evidence>
<dbReference type="AlphaFoldDB" id="A0A9X3CNW3"/>
<dbReference type="Pfam" id="PF03372">
    <property type="entry name" value="Exo_endo_phos"/>
    <property type="match status" value="1"/>
</dbReference>
<dbReference type="GO" id="GO:0006506">
    <property type="term" value="P:GPI anchor biosynthetic process"/>
    <property type="evidence" value="ECO:0007669"/>
    <property type="project" value="TreeGrafter"/>
</dbReference>
<keyword evidence="2" id="KW-0378">Hydrolase</keyword>
<dbReference type="GO" id="GO:0004519">
    <property type="term" value="F:endonuclease activity"/>
    <property type="evidence" value="ECO:0007669"/>
    <property type="project" value="UniProtKB-KW"/>
</dbReference>
<sequence length="348" mass="39596">MDARSIIRVILRANVESKPLQNINTIKLATFNLCNFAAPPFAFYEMDNIYTAQQWTQKTRWLEQTLRLLDADIIAFQEVFSADTLRMHLNKLGYHYFYLNQESHIEADYIYSEPSLAFASRFPLTQQAHLPFLAAAVGEFSRPPLHVTLDIGNGHNIDLYNVHLKSQRPASDILDPSLESTVDQWLNELHASCASTQLRQTEVLSLHNAIVTRKKATHNPAVLLGDFNNNLDAIEFSPLRSSHLRRHPLSASAIFPYTLLDSWAVFQQQQASPDAASPITHYYGAKGNRLDHILLSPEFDIGHAHSLFELQNYQLIDKHIIDPRFGDDDVSTDHAIVSITLKRRGERE</sequence>
<keyword evidence="2" id="KW-0255">Endonuclease</keyword>
<protein>
    <submittedName>
        <fullName evidence="2">Endonuclease/exonuclease/phosphatase family protein</fullName>
    </submittedName>
</protein>
<keyword evidence="2" id="KW-0540">Nuclease</keyword>
<comment type="caution">
    <text evidence="2">The sequence shown here is derived from an EMBL/GenBank/DDBJ whole genome shotgun (WGS) entry which is preliminary data.</text>
</comment>
<evidence type="ECO:0000313" key="3">
    <source>
        <dbReference type="Proteomes" id="UP001155587"/>
    </source>
</evidence>
<organism evidence="2 3">
    <name type="scientific">Vibrio qingdaonensis</name>
    <dbReference type="NCBI Taxonomy" id="2829491"/>
    <lineage>
        <taxon>Bacteria</taxon>
        <taxon>Pseudomonadati</taxon>
        <taxon>Pseudomonadota</taxon>
        <taxon>Gammaproteobacteria</taxon>
        <taxon>Vibrionales</taxon>
        <taxon>Vibrionaceae</taxon>
        <taxon>Vibrio</taxon>
    </lineage>
</organism>
<dbReference type="Gene3D" id="3.60.10.10">
    <property type="entry name" value="Endonuclease/exonuclease/phosphatase"/>
    <property type="match status" value="1"/>
</dbReference>
<dbReference type="PANTHER" id="PTHR14859:SF15">
    <property type="entry name" value="ENDONUCLEASE_EXONUCLEASE_PHOSPHATASE DOMAIN-CONTAINING PROTEIN"/>
    <property type="match status" value="1"/>
</dbReference>
<dbReference type="PANTHER" id="PTHR14859">
    <property type="entry name" value="CALCOFLUOR WHITE HYPERSENSITIVE PROTEIN PRECURSOR"/>
    <property type="match status" value="1"/>
</dbReference>
<dbReference type="Proteomes" id="UP001155587">
    <property type="component" value="Unassembled WGS sequence"/>
</dbReference>
<dbReference type="InterPro" id="IPR036691">
    <property type="entry name" value="Endo/exonu/phosph_ase_sf"/>
</dbReference>
<gene>
    <name evidence="2" type="ORF">MD535_13260</name>
</gene>
<dbReference type="InterPro" id="IPR005135">
    <property type="entry name" value="Endo/exonuclease/phosphatase"/>
</dbReference>
<accession>A0A9X3CNW3</accession>
<dbReference type="SUPFAM" id="SSF56219">
    <property type="entry name" value="DNase I-like"/>
    <property type="match status" value="1"/>
</dbReference>
<keyword evidence="3" id="KW-1185">Reference proteome</keyword>